<evidence type="ECO:0000256" key="6">
    <source>
        <dbReference type="ARBA" id="ARBA00022692"/>
    </source>
</evidence>
<dbReference type="Pfam" id="PF02518">
    <property type="entry name" value="HATPase_c"/>
    <property type="match status" value="1"/>
</dbReference>
<reference evidence="14 15" key="1">
    <citation type="submission" date="2016-10" db="EMBL/GenBank/DDBJ databases">
        <authorList>
            <person name="de Groot N.N."/>
        </authorList>
    </citation>
    <scope>NUCLEOTIDE SEQUENCE [LARGE SCALE GENOMIC DNA]</scope>
    <source>
        <strain evidence="14 15">CGMCC 4.5681</strain>
    </source>
</reference>
<dbReference type="SUPFAM" id="SSF47384">
    <property type="entry name" value="Homodimeric domain of signal transducing histidine kinase"/>
    <property type="match status" value="1"/>
</dbReference>
<proteinExistence type="predicted"/>
<evidence type="ECO:0000256" key="10">
    <source>
        <dbReference type="ARBA" id="ARBA00023136"/>
    </source>
</evidence>
<dbReference type="PANTHER" id="PTHR45436">
    <property type="entry name" value="SENSOR HISTIDINE KINASE YKOH"/>
    <property type="match status" value="1"/>
</dbReference>
<organism evidence="14 15">
    <name type="scientific">Nonomuraea maritima</name>
    <dbReference type="NCBI Taxonomy" id="683260"/>
    <lineage>
        <taxon>Bacteria</taxon>
        <taxon>Bacillati</taxon>
        <taxon>Actinomycetota</taxon>
        <taxon>Actinomycetes</taxon>
        <taxon>Streptosporangiales</taxon>
        <taxon>Streptosporangiaceae</taxon>
        <taxon>Nonomuraea</taxon>
    </lineage>
</organism>
<dbReference type="InterPro" id="IPR050428">
    <property type="entry name" value="TCS_sensor_his_kinase"/>
</dbReference>
<dbReference type="STRING" id="683260.SAMN05421874_112167"/>
<feature type="transmembrane region" description="Helical" evidence="11">
    <location>
        <begin position="12"/>
        <end position="36"/>
    </location>
</feature>
<comment type="catalytic activity">
    <reaction evidence="1">
        <text>ATP + protein L-histidine = ADP + protein N-phospho-L-histidine.</text>
        <dbReference type="EC" id="2.7.13.3"/>
    </reaction>
</comment>
<dbReference type="InterPro" id="IPR005467">
    <property type="entry name" value="His_kinase_dom"/>
</dbReference>
<keyword evidence="15" id="KW-1185">Reference proteome</keyword>
<dbReference type="Pfam" id="PF00672">
    <property type="entry name" value="HAMP"/>
    <property type="match status" value="1"/>
</dbReference>
<dbReference type="RefSeq" id="WP_090767758.1">
    <property type="nucleotide sequence ID" value="NZ_FNFB01000012.1"/>
</dbReference>
<dbReference type="Proteomes" id="UP000198683">
    <property type="component" value="Unassembled WGS sequence"/>
</dbReference>
<keyword evidence="7 14" id="KW-0418">Kinase</keyword>
<dbReference type="CDD" id="cd00082">
    <property type="entry name" value="HisKA"/>
    <property type="match status" value="1"/>
</dbReference>
<evidence type="ECO:0000313" key="14">
    <source>
        <dbReference type="EMBL" id="SDK89373.1"/>
    </source>
</evidence>
<dbReference type="EMBL" id="FNFB01000012">
    <property type="protein sequence ID" value="SDK89373.1"/>
    <property type="molecule type" value="Genomic_DNA"/>
</dbReference>
<evidence type="ECO:0000256" key="2">
    <source>
        <dbReference type="ARBA" id="ARBA00004236"/>
    </source>
</evidence>
<dbReference type="CDD" id="cd00075">
    <property type="entry name" value="HATPase"/>
    <property type="match status" value="1"/>
</dbReference>
<dbReference type="GO" id="GO:0005886">
    <property type="term" value="C:plasma membrane"/>
    <property type="evidence" value="ECO:0007669"/>
    <property type="project" value="UniProtKB-SubCell"/>
</dbReference>
<dbReference type="InterPro" id="IPR004358">
    <property type="entry name" value="Sig_transdc_His_kin-like_C"/>
</dbReference>
<dbReference type="EC" id="2.7.13.3" evidence="3"/>
<dbReference type="CDD" id="cd06225">
    <property type="entry name" value="HAMP"/>
    <property type="match status" value="1"/>
</dbReference>
<evidence type="ECO:0000259" key="13">
    <source>
        <dbReference type="PROSITE" id="PS50885"/>
    </source>
</evidence>
<evidence type="ECO:0000256" key="11">
    <source>
        <dbReference type="SAM" id="Phobius"/>
    </source>
</evidence>
<keyword evidence="6 11" id="KW-0812">Transmembrane</keyword>
<evidence type="ECO:0000256" key="3">
    <source>
        <dbReference type="ARBA" id="ARBA00012438"/>
    </source>
</evidence>
<keyword evidence="8 11" id="KW-1133">Transmembrane helix</keyword>
<name>A0A1G9FMG4_9ACTN</name>
<protein>
    <recommendedName>
        <fullName evidence="3">histidine kinase</fullName>
        <ecNumber evidence="3">2.7.13.3</ecNumber>
    </recommendedName>
</protein>
<evidence type="ECO:0000313" key="15">
    <source>
        <dbReference type="Proteomes" id="UP000198683"/>
    </source>
</evidence>
<dbReference type="Gene3D" id="6.10.340.10">
    <property type="match status" value="1"/>
</dbReference>
<feature type="domain" description="Histidine kinase" evidence="12">
    <location>
        <begin position="239"/>
        <end position="455"/>
    </location>
</feature>
<feature type="domain" description="HAMP" evidence="13">
    <location>
        <begin position="181"/>
        <end position="231"/>
    </location>
</feature>
<dbReference type="SMART" id="SM00387">
    <property type="entry name" value="HATPase_c"/>
    <property type="match status" value="1"/>
</dbReference>
<dbReference type="PANTHER" id="PTHR45436:SF5">
    <property type="entry name" value="SENSOR HISTIDINE KINASE TRCS"/>
    <property type="match status" value="1"/>
</dbReference>
<comment type="subcellular location">
    <subcellularLocation>
        <location evidence="2">Cell membrane</location>
    </subcellularLocation>
</comment>
<dbReference type="Gene3D" id="1.10.287.130">
    <property type="match status" value="1"/>
</dbReference>
<dbReference type="SUPFAM" id="SSF158472">
    <property type="entry name" value="HAMP domain-like"/>
    <property type="match status" value="1"/>
</dbReference>
<keyword evidence="10 11" id="KW-0472">Membrane</keyword>
<accession>A0A1G9FMG4</accession>
<evidence type="ECO:0000256" key="9">
    <source>
        <dbReference type="ARBA" id="ARBA00023012"/>
    </source>
</evidence>
<dbReference type="SMART" id="SM00304">
    <property type="entry name" value="HAMP"/>
    <property type="match status" value="1"/>
</dbReference>
<dbReference type="PRINTS" id="PR00344">
    <property type="entry name" value="BCTRLSENSOR"/>
</dbReference>
<dbReference type="AlphaFoldDB" id="A0A1G9FMG4"/>
<dbReference type="PROSITE" id="PS50109">
    <property type="entry name" value="HIS_KIN"/>
    <property type="match status" value="1"/>
</dbReference>
<evidence type="ECO:0000256" key="4">
    <source>
        <dbReference type="ARBA" id="ARBA00022553"/>
    </source>
</evidence>
<dbReference type="InterPro" id="IPR003660">
    <property type="entry name" value="HAMP_dom"/>
</dbReference>
<evidence type="ECO:0000256" key="7">
    <source>
        <dbReference type="ARBA" id="ARBA00022777"/>
    </source>
</evidence>
<dbReference type="SMART" id="SM00388">
    <property type="entry name" value="HisKA"/>
    <property type="match status" value="1"/>
</dbReference>
<keyword evidence="9" id="KW-0902">Two-component regulatory system</keyword>
<evidence type="ECO:0000256" key="8">
    <source>
        <dbReference type="ARBA" id="ARBA00022989"/>
    </source>
</evidence>
<dbReference type="InterPro" id="IPR003661">
    <property type="entry name" value="HisK_dim/P_dom"/>
</dbReference>
<dbReference type="OrthoDB" id="9786919at2"/>
<dbReference type="InterPro" id="IPR036097">
    <property type="entry name" value="HisK_dim/P_sf"/>
</dbReference>
<keyword evidence="5" id="KW-0808">Transferase</keyword>
<dbReference type="PROSITE" id="PS50885">
    <property type="entry name" value="HAMP"/>
    <property type="match status" value="1"/>
</dbReference>
<dbReference type="InterPro" id="IPR003594">
    <property type="entry name" value="HATPase_dom"/>
</dbReference>
<dbReference type="GO" id="GO:0000155">
    <property type="term" value="F:phosphorelay sensor kinase activity"/>
    <property type="evidence" value="ECO:0007669"/>
    <property type="project" value="InterPro"/>
</dbReference>
<keyword evidence="4" id="KW-0597">Phosphoprotein</keyword>
<sequence length="461" mass="49814">MVTWRCISVTKRITLFAGTLAVLLSALLAVTLLLAFHEYATQTLTRELAAARGRLAMQVELRQPVTPLTVRTNRNVQIVDYLGAVVASTPQLDGKPAMAGSPGRDQSSSSVVCGGVFPSGECDIVVAQPALRDGHFWTVYVASPTIPAYVEPWLAATVLGAAAALAAAVTLLARRIVVGSLRPVAMIQTELDRMADVRADHRVPVPGSQDEIHDLAETVNRTLTRLHAAVTQQRHFTSNASHELRTPIAAIQAEVEDALHAPDETTVTALGTKILSSLERLQAIVDDLLLITRLESGRPLDDEPVDLAALVRAECRHRGDTTVNCLLEPGVMVSGDRAWLSRLLTNLLDNAERHARSKTTVQVRQLPATRQDAHRFPHGVAVLEVIDDGPGIAESERELVFQRFARLDTARDRNRGGTGLGLPIARQIACAHGGTLRIADTPSGAHFVARLPLALQRQLVQ</sequence>
<dbReference type="Pfam" id="PF00512">
    <property type="entry name" value="HisKA"/>
    <property type="match status" value="1"/>
</dbReference>
<dbReference type="InterPro" id="IPR036890">
    <property type="entry name" value="HATPase_C_sf"/>
</dbReference>
<evidence type="ECO:0000259" key="12">
    <source>
        <dbReference type="PROSITE" id="PS50109"/>
    </source>
</evidence>
<evidence type="ECO:0000256" key="5">
    <source>
        <dbReference type="ARBA" id="ARBA00022679"/>
    </source>
</evidence>
<evidence type="ECO:0000256" key="1">
    <source>
        <dbReference type="ARBA" id="ARBA00000085"/>
    </source>
</evidence>
<dbReference type="Gene3D" id="3.30.565.10">
    <property type="entry name" value="Histidine kinase-like ATPase, C-terminal domain"/>
    <property type="match status" value="1"/>
</dbReference>
<dbReference type="SUPFAM" id="SSF55874">
    <property type="entry name" value="ATPase domain of HSP90 chaperone/DNA topoisomerase II/histidine kinase"/>
    <property type="match status" value="1"/>
</dbReference>
<gene>
    <name evidence="14" type="ORF">SAMN05421874_112167</name>
</gene>